<evidence type="ECO:0000256" key="1">
    <source>
        <dbReference type="SAM" id="SignalP"/>
    </source>
</evidence>
<keyword evidence="3" id="KW-1185">Reference proteome</keyword>
<proteinExistence type="predicted"/>
<evidence type="ECO:0008006" key="4">
    <source>
        <dbReference type="Google" id="ProtNLM"/>
    </source>
</evidence>
<dbReference type="Proteomes" id="UP000246740">
    <property type="component" value="Unassembled WGS sequence"/>
</dbReference>
<reference evidence="2 3" key="1">
    <citation type="journal article" date="2018" name="Mol. Biol. Evol.">
        <title>Broad Genomic Sampling Reveals a Smut Pathogenic Ancestry of the Fungal Clade Ustilaginomycotina.</title>
        <authorList>
            <person name="Kijpornyongpan T."/>
            <person name="Mondo S.J."/>
            <person name="Barry K."/>
            <person name="Sandor L."/>
            <person name="Lee J."/>
            <person name="Lipzen A."/>
            <person name="Pangilinan J."/>
            <person name="LaButti K."/>
            <person name="Hainaut M."/>
            <person name="Henrissat B."/>
            <person name="Grigoriev I.V."/>
            <person name="Spatafora J.W."/>
            <person name="Aime M.C."/>
        </authorList>
    </citation>
    <scope>NUCLEOTIDE SEQUENCE [LARGE SCALE GENOMIC DNA]</scope>
    <source>
        <strain evidence="2 3">MCA 3645</strain>
    </source>
</reference>
<organism evidence="2 3">
    <name type="scientific">Testicularia cyperi</name>
    <dbReference type="NCBI Taxonomy" id="1882483"/>
    <lineage>
        <taxon>Eukaryota</taxon>
        <taxon>Fungi</taxon>
        <taxon>Dikarya</taxon>
        <taxon>Basidiomycota</taxon>
        <taxon>Ustilaginomycotina</taxon>
        <taxon>Ustilaginomycetes</taxon>
        <taxon>Ustilaginales</taxon>
        <taxon>Anthracoideaceae</taxon>
        <taxon>Testicularia</taxon>
    </lineage>
</organism>
<feature type="chain" id="PRO_5016313077" description="Secreted protein" evidence="1">
    <location>
        <begin position="18"/>
        <end position="127"/>
    </location>
</feature>
<protein>
    <recommendedName>
        <fullName evidence="4">Secreted protein</fullName>
    </recommendedName>
</protein>
<sequence length="127" mass="13774">MHAFLCLFLFPSSALQARKCVAAVRAASLLIIRPATMNDETTFGHTSRHVGSTTHTRASSKISRNSPTYYCTVASTSIARSVSAWVACTMVDHIQESNNRLSSDGIAQECQNVVKRDKSLTLICVGP</sequence>
<evidence type="ECO:0000313" key="2">
    <source>
        <dbReference type="EMBL" id="PWY99766.1"/>
    </source>
</evidence>
<name>A0A317XNC2_9BASI</name>
<keyword evidence="1" id="KW-0732">Signal</keyword>
<accession>A0A317XNC2</accession>
<feature type="signal peptide" evidence="1">
    <location>
        <begin position="1"/>
        <end position="17"/>
    </location>
</feature>
<gene>
    <name evidence="2" type="ORF">BCV70DRAFT_112909</name>
</gene>
<dbReference type="InParanoid" id="A0A317XNC2"/>
<evidence type="ECO:0000313" key="3">
    <source>
        <dbReference type="Proteomes" id="UP000246740"/>
    </source>
</evidence>
<dbReference type="EMBL" id="KZ819194">
    <property type="protein sequence ID" value="PWY99766.1"/>
    <property type="molecule type" value="Genomic_DNA"/>
</dbReference>
<dbReference type="AlphaFoldDB" id="A0A317XNC2"/>